<evidence type="ECO:0000256" key="1">
    <source>
        <dbReference type="SAM" id="SignalP"/>
    </source>
</evidence>
<accession>A0A5R9GA85</accession>
<reference evidence="3 4" key="1">
    <citation type="submission" date="2019-05" db="EMBL/GenBank/DDBJ databases">
        <authorList>
            <person name="Narsing Rao M.P."/>
            <person name="Li W.J."/>
        </authorList>
    </citation>
    <scope>NUCLEOTIDE SEQUENCE [LARGE SCALE GENOMIC DNA]</scope>
    <source>
        <strain evidence="3 4">SYSU_K30003</strain>
    </source>
</reference>
<dbReference type="InterPro" id="IPR008969">
    <property type="entry name" value="CarboxyPept-like_regulatory"/>
</dbReference>
<proteinExistence type="predicted"/>
<dbReference type="Gene3D" id="2.60.40.1120">
    <property type="entry name" value="Carboxypeptidase-like, regulatory domain"/>
    <property type="match status" value="1"/>
</dbReference>
<feature type="signal peptide" evidence="1">
    <location>
        <begin position="1"/>
        <end position="29"/>
    </location>
</feature>
<dbReference type="SUPFAM" id="SSF49464">
    <property type="entry name" value="Carboxypeptidase regulatory domain-like"/>
    <property type="match status" value="1"/>
</dbReference>
<name>A0A5R9GA85_9BACL</name>
<keyword evidence="4" id="KW-1185">Reference proteome</keyword>
<dbReference type="Gene3D" id="3.30.457.10">
    <property type="entry name" value="Copper amine oxidase-like, N-terminal domain"/>
    <property type="match status" value="1"/>
</dbReference>
<dbReference type="OrthoDB" id="2379109at2"/>
<feature type="domain" description="Copper amine oxidase-like N-terminal" evidence="2">
    <location>
        <begin position="38"/>
        <end position="144"/>
    </location>
</feature>
<gene>
    <name evidence="3" type="ORF">FE782_08500</name>
</gene>
<dbReference type="InterPro" id="IPR036582">
    <property type="entry name" value="Mao_N_sf"/>
</dbReference>
<dbReference type="AlphaFoldDB" id="A0A5R9GA85"/>
<dbReference type="Pfam" id="PF07833">
    <property type="entry name" value="Cu_amine_oxidN1"/>
    <property type="match status" value="1"/>
</dbReference>
<evidence type="ECO:0000313" key="3">
    <source>
        <dbReference type="EMBL" id="TLS52661.1"/>
    </source>
</evidence>
<dbReference type="RefSeq" id="WP_138193652.1">
    <property type="nucleotide sequence ID" value="NZ_VCIW01000004.1"/>
</dbReference>
<dbReference type="SUPFAM" id="SSF55383">
    <property type="entry name" value="Copper amine oxidase, domain N"/>
    <property type="match status" value="1"/>
</dbReference>
<feature type="chain" id="PRO_5024430824" description="Copper amine oxidase-like N-terminal domain-containing protein" evidence="1">
    <location>
        <begin position="30"/>
        <end position="372"/>
    </location>
</feature>
<evidence type="ECO:0000259" key="2">
    <source>
        <dbReference type="Pfam" id="PF07833"/>
    </source>
</evidence>
<dbReference type="InterPro" id="IPR012854">
    <property type="entry name" value="Cu_amine_oxidase-like_N"/>
</dbReference>
<evidence type="ECO:0000313" key="4">
    <source>
        <dbReference type="Proteomes" id="UP000309676"/>
    </source>
</evidence>
<dbReference type="EMBL" id="VCIW01000004">
    <property type="protein sequence ID" value="TLS52661.1"/>
    <property type="molecule type" value="Genomic_DNA"/>
</dbReference>
<comment type="caution">
    <text evidence="3">The sequence shown here is derived from an EMBL/GenBank/DDBJ whole genome shotgun (WGS) entry which is preliminary data.</text>
</comment>
<keyword evidence="1" id="KW-0732">Signal</keyword>
<protein>
    <recommendedName>
        <fullName evidence="2">Copper amine oxidase-like N-terminal domain-containing protein</fullName>
    </recommendedName>
</protein>
<organism evidence="3 4">
    <name type="scientific">Paenibacillus antri</name>
    <dbReference type="NCBI Taxonomy" id="2582848"/>
    <lineage>
        <taxon>Bacteria</taxon>
        <taxon>Bacillati</taxon>
        <taxon>Bacillota</taxon>
        <taxon>Bacilli</taxon>
        <taxon>Bacillales</taxon>
        <taxon>Paenibacillaceae</taxon>
        <taxon>Paenibacillus</taxon>
    </lineage>
</organism>
<dbReference type="Proteomes" id="UP000309676">
    <property type="component" value="Unassembled WGS sequence"/>
</dbReference>
<sequence length="372" mass="39562">MSIPTLPKYVRVAGSALLFLALGSHTALSAGGAVNVYVHGELLRFSEAQPVLKEGRTLVPFRKLFESLGYTVQWIDAGDAGGRSAVGTKDGVTIELTIDKNVARVNGSDVRLDVPAQIIGGSTMVPLRFVSENSGYDVAFVSSGNVSTITVGAARPSDPTVPTASADEAEPYVAKGRVVAANGSPVEGAEVFADNQLLYNSNLHAVTDADGYYRIELPLLAATWNMGGSHLVDEFIVDLIPDVDRPFAGNTGAVRNFTVPEAETIFGELYLYMDLNSFANGYTEDHVELTLVPDGNGRTIAGFGFNFPGGFGMNDVPVGTYTATAVYAPPGEERIPLKIRKRNIGPYADSVEFKFSPLVPGIQQAELEVQAP</sequence>